<keyword evidence="1" id="KW-1133">Transmembrane helix</keyword>
<name>K2F4T4_9BACT</name>
<keyword evidence="1" id="KW-0472">Membrane</keyword>
<evidence type="ECO:0000256" key="1">
    <source>
        <dbReference type="SAM" id="Phobius"/>
    </source>
</evidence>
<evidence type="ECO:0000313" key="2">
    <source>
        <dbReference type="EMBL" id="EKE26091.1"/>
    </source>
</evidence>
<protein>
    <recommendedName>
        <fullName evidence="3">Prepilin-type N-terminal cleavage/methylation domain-containing protein</fullName>
    </recommendedName>
</protein>
<accession>K2F4T4</accession>
<organism evidence="2">
    <name type="scientific">uncultured bacterium</name>
    <name type="common">gcode 4</name>
    <dbReference type="NCBI Taxonomy" id="1234023"/>
    <lineage>
        <taxon>Bacteria</taxon>
        <taxon>environmental samples</taxon>
    </lineage>
</organism>
<gene>
    <name evidence="2" type="ORF">ACD_4C00441G0009</name>
</gene>
<evidence type="ECO:0008006" key="3">
    <source>
        <dbReference type="Google" id="ProtNLM"/>
    </source>
</evidence>
<dbReference type="AlphaFoldDB" id="K2F4T4"/>
<proteinExistence type="predicted"/>
<dbReference type="InterPro" id="IPR012902">
    <property type="entry name" value="N_methyl_site"/>
</dbReference>
<dbReference type="PROSITE" id="PS00409">
    <property type="entry name" value="PROKAR_NTER_METHYL"/>
    <property type="match status" value="1"/>
</dbReference>
<keyword evidence="1" id="KW-0812">Transmembrane</keyword>
<reference evidence="2" key="1">
    <citation type="journal article" date="2012" name="Science">
        <title>Fermentation, hydrogen, and sulfur metabolism in multiple uncultivated bacterial phyla.</title>
        <authorList>
            <person name="Wrighton K.C."/>
            <person name="Thomas B.C."/>
            <person name="Sharon I."/>
            <person name="Miller C.S."/>
            <person name="Castelle C.J."/>
            <person name="VerBerkmoes N.C."/>
            <person name="Wilkins M.J."/>
            <person name="Hettich R.L."/>
            <person name="Lipton M.S."/>
            <person name="Williams K.H."/>
            <person name="Long P.E."/>
            <person name="Banfield J.F."/>
        </authorList>
    </citation>
    <scope>NUCLEOTIDE SEQUENCE [LARGE SCALE GENOMIC DNA]</scope>
</reference>
<dbReference type="NCBIfam" id="TIGR02532">
    <property type="entry name" value="IV_pilin_GFxxxE"/>
    <property type="match status" value="1"/>
</dbReference>
<feature type="transmembrane region" description="Helical" evidence="1">
    <location>
        <begin position="12"/>
        <end position="40"/>
    </location>
</feature>
<sequence length="380" mass="46628">MSSGIIWNKKGFTLVEFIISLTILSGILVLAFQLMANIWITKNIVSNRMDLNKDLYYSVENLVSTIKDFWWEIDYEEYWNRKSSWTQTLSWHYSKFSWFWNYWSGWDLSNWILTPSAPPIYWDSFYLCRSWSGVNLTTLWWWCLTGLNSYWNWVSLSWIPQRYWEYNFQFIDYNFNKNNDLWDEDWNWKIKGDEDDYNLWVWPTAFSWNEVKELYLINKWKKERFLLRMNYAPDPDAPTWISCNWLNWSWCLWNIQILKLIWKDLWYAHSWSLTSSWKYDWVIDTWACDDDFPCNWTNKLPIWDDSEWVNLFPDFINVKNAKFFLYPNKDFSLAYNESSNDTSINPYLRLNITLWYAWSKKKMFNNLNSEVNISTSINLN</sequence>
<dbReference type="EMBL" id="AMFJ01000957">
    <property type="protein sequence ID" value="EKE26091.1"/>
    <property type="molecule type" value="Genomic_DNA"/>
</dbReference>
<comment type="caution">
    <text evidence="2">The sequence shown here is derived from an EMBL/GenBank/DDBJ whole genome shotgun (WGS) entry which is preliminary data.</text>
</comment>